<evidence type="ECO:0000256" key="1">
    <source>
        <dbReference type="SAM" id="MobiDB-lite"/>
    </source>
</evidence>
<keyword evidence="3" id="KW-1185">Reference proteome</keyword>
<dbReference type="AlphaFoldDB" id="A0A8T0VJA5"/>
<evidence type="ECO:0000313" key="3">
    <source>
        <dbReference type="Proteomes" id="UP000823388"/>
    </source>
</evidence>
<name>A0A8T0VJA5_PANVG</name>
<feature type="region of interest" description="Disordered" evidence="1">
    <location>
        <begin position="141"/>
        <end position="169"/>
    </location>
</feature>
<sequence length="374" mass="41330">MKMAAIGWFLGRAGGSTVSTELVVREALKAIAAPPSPQSFYDDQFEDIDDEHFPKWMFQDSCFLLAFMMAMGGDGDGGDATLQGLSTVIFQPCIDSIMRNVMLLENQIPWRVLEVLMRFLPEPVPVDRFLSLMEAKFNVRTTSGGHGHHDKRAAAGPNIADNGGERGGGRQRPMHLLALFRDHQVIGLQTLHPAEDNRRRLISTTSSANFSTAMELAEMGMRFNLAASRIGRFGDMAVVQRGRLLFRKLFLAPVFLNDLTACWLVNMAAYEASASRSADDYAISSYLYLVALLMNREDDVQQLRARCIVHSTFSNTQTLDFFKGLAPHLHFGRQLIASCRTSWTTGAIGRSSLPFTSFSTTTSRPSSLSCPSSA</sequence>
<organism evidence="2 3">
    <name type="scientific">Panicum virgatum</name>
    <name type="common">Blackwell switchgrass</name>
    <dbReference type="NCBI Taxonomy" id="38727"/>
    <lineage>
        <taxon>Eukaryota</taxon>
        <taxon>Viridiplantae</taxon>
        <taxon>Streptophyta</taxon>
        <taxon>Embryophyta</taxon>
        <taxon>Tracheophyta</taxon>
        <taxon>Spermatophyta</taxon>
        <taxon>Magnoliopsida</taxon>
        <taxon>Liliopsida</taxon>
        <taxon>Poales</taxon>
        <taxon>Poaceae</taxon>
        <taxon>PACMAD clade</taxon>
        <taxon>Panicoideae</taxon>
        <taxon>Panicodae</taxon>
        <taxon>Paniceae</taxon>
        <taxon>Panicinae</taxon>
        <taxon>Panicum</taxon>
        <taxon>Panicum sect. Hiantes</taxon>
    </lineage>
</organism>
<dbReference type="InterPro" id="IPR004158">
    <property type="entry name" value="DUF247_pln"/>
</dbReference>
<evidence type="ECO:0000313" key="2">
    <source>
        <dbReference type="EMBL" id="KAG2632593.1"/>
    </source>
</evidence>
<accession>A0A8T0VJA5</accession>
<gene>
    <name evidence="2" type="ORF">PVAP13_2NG110100</name>
</gene>
<comment type="caution">
    <text evidence="2">The sequence shown here is derived from an EMBL/GenBank/DDBJ whole genome shotgun (WGS) entry which is preliminary data.</text>
</comment>
<proteinExistence type="predicted"/>
<dbReference type="Proteomes" id="UP000823388">
    <property type="component" value="Chromosome 2N"/>
</dbReference>
<dbReference type="PANTHER" id="PTHR31549">
    <property type="entry name" value="PROTEIN, PUTATIVE (DUF247)-RELATED-RELATED"/>
    <property type="match status" value="1"/>
</dbReference>
<reference evidence="2" key="1">
    <citation type="submission" date="2020-05" db="EMBL/GenBank/DDBJ databases">
        <title>WGS assembly of Panicum virgatum.</title>
        <authorList>
            <person name="Lovell J.T."/>
            <person name="Jenkins J."/>
            <person name="Shu S."/>
            <person name="Juenger T.E."/>
            <person name="Schmutz J."/>
        </authorList>
    </citation>
    <scope>NUCLEOTIDE SEQUENCE</scope>
    <source>
        <strain evidence="2">AP13</strain>
    </source>
</reference>
<dbReference type="Pfam" id="PF03140">
    <property type="entry name" value="DUF247"/>
    <property type="match status" value="1"/>
</dbReference>
<dbReference type="EMBL" id="CM029040">
    <property type="protein sequence ID" value="KAG2632593.1"/>
    <property type="molecule type" value="Genomic_DNA"/>
</dbReference>
<protein>
    <submittedName>
        <fullName evidence="2">Uncharacterized protein</fullName>
    </submittedName>
</protein>
<dbReference type="PANTHER" id="PTHR31549:SF256">
    <property type="entry name" value="EXPRESSED PROTEIN"/>
    <property type="match status" value="1"/>
</dbReference>